<dbReference type="AlphaFoldDB" id="A0A0L0CD55"/>
<organism evidence="1 2">
    <name type="scientific">Lucilia cuprina</name>
    <name type="common">Green bottle fly</name>
    <name type="synonym">Australian sheep blowfly</name>
    <dbReference type="NCBI Taxonomy" id="7375"/>
    <lineage>
        <taxon>Eukaryota</taxon>
        <taxon>Metazoa</taxon>
        <taxon>Ecdysozoa</taxon>
        <taxon>Arthropoda</taxon>
        <taxon>Hexapoda</taxon>
        <taxon>Insecta</taxon>
        <taxon>Pterygota</taxon>
        <taxon>Neoptera</taxon>
        <taxon>Endopterygota</taxon>
        <taxon>Diptera</taxon>
        <taxon>Brachycera</taxon>
        <taxon>Muscomorpha</taxon>
        <taxon>Oestroidea</taxon>
        <taxon>Calliphoridae</taxon>
        <taxon>Luciliinae</taxon>
        <taxon>Lucilia</taxon>
    </lineage>
</organism>
<evidence type="ECO:0000313" key="2">
    <source>
        <dbReference type="Proteomes" id="UP000037069"/>
    </source>
</evidence>
<accession>A0A0L0CD55</accession>
<comment type="caution">
    <text evidence="1">The sequence shown here is derived from an EMBL/GenBank/DDBJ whole genome shotgun (WGS) entry which is preliminary data.</text>
</comment>
<evidence type="ECO:0000313" key="1">
    <source>
        <dbReference type="EMBL" id="KNC30190.1"/>
    </source>
</evidence>
<dbReference type="EMBL" id="JRES01000562">
    <property type="protein sequence ID" value="KNC30190.1"/>
    <property type="molecule type" value="Genomic_DNA"/>
</dbReference>
<protein>
    <submittedName>
        <fullName evidence="1">Uncharacterized protein</fullName>
    </submittedName>
</protein>
<sequence>MLPSDQRTKRAFDSLTMSPLLFIYSRQRKVSGSKGRVSTDKKLGNLTKCISLPKSVTIRGISTSMRVSSTGSGSSSLGCSTLSAERDLDLERERERVLDLERDLAEAREDDLERDLDLDLERDFVEPFSEPLSDFFLSSSPSSSERLMSSASPKISWASILFALSCSASLPLSESIIRDFLFFEGDSLSPSSSEPLDTAFRFFFALLPPKSLPDSEPLPDLWE</sequence>
<dbReference type="Proteomes" id="UP000037069">
    <property type="component" value="Unassembled WGS sequence"/>
</dbReference>
<proteinExistence type="predicted"/>
<name>A0A0L0CD55_LUCCU</name>
<reference evidence="1 2" key="1">
    <citation type="journal article" date="2015" name="Nat. Commun.">
        <title>Lucilia cuprina genome unlocks parasitic fly biology to underpin future interventions.</title>
        <authorList>
            <person name="Anstead C.A."/>
            <person name="Korhonen P.K."/>
            <person name="Young N.D."/>
            <person name="Hall R.S."/>
            <person name="Jex A.R."/>
            <person name="Murali S.C."/>
            <person name="Hughes D.S."/>
            <person name="Lee S.F."/>
            <person name="Perry T."/>
            <person name="Stroehlein A.J."/>
            <person name="Ansell B.R."/>
            <person name="Breugelmans B."/>
            <person name="Hofmann A."/>
            <person name="Qu J."/>
            <person name="Dugan S."/>
            <person name="Lee S.L."/>
            <person name="Chao H."/>
            <person name="Dinh H."/>
            <person name="Han Y."/>
            <person name="Doddapaneni H.V."/>
            <person name="Worley K.C."/>
            <person name="Muzny D.M."/>
            <person name="Ioannidis P."/>
            <person name="Waterhouse R.M."/>
            <person name="Zdobnov E.M."/>
            <person name="James P.J."/>
            <person name="Bagnall N.H."/>
            <person name="Kotze A.C."/>
            <person name="Gibbs R.A."/>
            <person name="Richards S."/>
            <person name="Batterham P."/>
            <person name="Gasser R.B."/>
        </authorList>
    </citation>
    <scope>NUCLEOTIDE SEQUENCE [LARGE SCALE GENOMIC DNA]</scope>
    <source>
        <strain evidence="1 2">LS</strain>
        <tissue evidence="1">Full body</tissue>
    </source>
</reference>
<keyword evidence="2" id="KW-1185">Reference proteome</keyword>
<gene>
    <name evidence="1" type="ORF">FF38_00826</name>
</gene>